<reference evidence="4 5" key="1">
    <citation type="submission" date="2018-05" db="EMBL/GenBank/DDBJ databases">
        <title>Draft genome of Methanospirillum stamsii Pt1.</title>
        <authorList>
            <person name="Dueholm M.S."/>
            <person name="Nielsen P.H."/>
            <person name="Bakmann L.F."/>
            <person name="Otzen D.E."/>
        </authorList>
    </citation>
    <scope>NUCLEOTIDE SEQUENCE [LARGE SCALE GENOMIC DNA]</scope>
    <source>
        <strain evidence="4 5">Pt1</strain>
    </source>
</reference>
<evidence type="ECO:0000313" key="4">
    <source>
        <dbReference type="EMBL" id="PWR72402.1"/>
    </source>
</evidence>
<proteinExistence type="inferred from homology"/>
<evidence type="ECO:0000256" key="1">
    <source>
        <dbReference type="ARBA" id="ARBA00009869"/>
    </source>
</evidence>
<dbReference type="GeneID" id="97608322"/>
<dbReference type="CDD" id="cd01577">
    <property type="entry name" value="IPMI_Swivel"/>
    <property type="match status" value="1"/>
</dbReference>
<dbReference type="RefSeq" id="WP_109941462.1">
    <property type="nucleotide sequence ID" value="NZ_CP176366.1"/>
</dbReference>
<dbReference type="InterPro" id="IPR011827">
    <property type="entry name" value="LeuD_type2/HacB/DmdB"/>
</dbReference>
<evidence type="ECO:0000256" key="2">
    <source>
        <dbReference type="ARBA" id="ARBA00023239"/>
    </source>
</evidence>
<dbReference type="InterPro" id="IPR050075">
    <property type="entry name" value="LeuD"/>
</dbReference>
<gene>
    <name evidence="4" type="ORF">DLD82_12500</name>
</gene>
<name>A0A2V2MWW9_9EURY</name>
<dbReference type="Pfam" id="PF00694">
    <property type="entry name" value="Aconitase_C"/>
    <property type="match status" value="1"/>
</dbReference>
<keyword evidence="2" id="KW-0456">Lyase</keyword>
<dbReference type="InterPro" id="IPR033940">
    <property type="entry name" value="IPMI_Swivel"/>
</dbReference>
<dbReference type="OrthoDB" id="6505at2157"/>
<accession>A0A2V2MWW9</accession>
<comment type="similarity">
    <text evidence="1">Belongs to the LeuD family. LeuD type 2 subfamily.</text>
</comment>
<protein>
    <submittedName>
        <fullName evidence="4">3-isopropylmalate dehydratase</fullName>
    </submittedName>
</protein>
<dbReference type="InterPro" id="IPR015928">
    <property type="entry name" value="Aconitase/3IPM_dehydase_swvl"/>
</dbReference>
<dbReference type="SUPFAM" id="SSF52016">
    <property type="entry name" value="LeuD/IlvD-like"/>
    <property type="match status" value="1"/>
</dbReference>
<organism evidence="4 5">
    <name type="scientific">Methanospirillum stamsii</name>
    <dbReference type="NCBI Taxonomy" id="1277351"/>
    <lineage>
        <taxon>Archaea</taxon>
        <taxon>Methanobacteriati</taxon>
        <taxon>Methanobacteriota</taxon>
        <taxon>Stenosarchaea group</taxon>
        <taxon>Methanomicrobia</taxon>
        <taxon>Methanomicrobiales</taxon>
        <taxon>Methanospirillaceae</taxon>
        <taxon>Methanospirillum</taxon>
    </lineage>
</organism>
<sequence length="162" mass="17730">MTALSGSGPAVCIGADIDTDLVIAGRYLRTKDRSVWAQHVFEDLDPGLAPRLKGAVLIAGKNMGCGSSREQAAVALREAGVLAVIAPSFARIFYRNSINVGLPVIECEIPGCHDDMNITFDCVDGWIAVDGKKYFFRPLSSRMQEILNTGGLVEYWKRRLER</sequence>
<keyword evidence="5" id="KW-1185">Reference proteome</keyword>
<dbReference type="PANTHER" id="PTHR43345:SF2">
    <property type="entry name" value="3-ISOPROPYLMALATE DEHYDRATASE SMALL SUBUNIT 1"/>
    <property type="match status" value="1"/>
</dbReference>
<dbReference type="InterPro" id="IPR000573">
    <property type="entry name" value="AconitaseA/IPMdHydase_ssu_swvl"/>
</dbReference>
<dbReference type="GO" id="GO:0016836">
    <property type="term" value="F:hydro-lyase activity"/>
    <property type="evidence" value="ECO:0007669"/>
    <property type="project" value="InterPro"/>
</dbReference>
<dbReference type="EMBL" id="QGMZ01000027">
    <property type="protein sequence ID" value="PWR72402.1"/>
    <property type="molecule type" value="Genomic_DNA"/>
</dbReference>
<comment type="caution">
    <text evidence="4">The sequence shown here is derived from an EMBL/GenBank/DDBJ whole genome shotgun (WGS) entry which is preliminary data.</text>
</comment>
<dbReference type="AlphaFoldDB" id="A0A2V2MWW9"/>
<dbReference type="Proteomes" id="UP000245934">
    <property type="component" value="Unassembled WGS sequence"/>
</dbReference>
<evidence type="ECO:0000313" key="5">
    <source>
        <dbReference type="Proteomes" id="UP000245934"/>
    </source>
</evidence>
<dbReference type="Gene3D" id="3.20.19.10">
    <property type="entry name" value="Aconitase, domain 4"/>
    <property type="match status" value="1"/>
</dbReference>
<feature type="domain" description="Aconitase A/isopropylmalate dehydratase small subunit swivel" evidence="3">
    <location>
        <begin position="55"/>
        <end position="102"/>
    </location>
</feature>
<evidence type="ECO:0000259" key="3">
    <source>
        <dbReference type="Pfam" id="PF00694"/>
    </source>
</evidence>
<dbReference type="NCBIfam" id="TIGR02087">
    <property type="entry name" value="LEUD_arch"/>
    <property type="match status" value="1"/>
</dbReference>
<dbReference type="PANTHER" id="PTHR43345">
    <property type="entry name" value="3-ISOPROPYLMALATE DEHYDRATASE SMALL SUBUNIT 2-RELATED-RELATED"/>
    <property type="match status" value="1"/>
</dbReference>